<dbReference type="Gene3D" id="3.60.20.10">
    <property type="entry name" value="Glutamine Phosphoribosylpyrophosphate, subunit 1, domain 1"/>
    <property type="match status" value="1"/>
</dbReference>
<evidence type="ECO:0000313" key="7">
    <source>
        <dbReference type="Proteomes" id="UP000541535"/>
    </source>
</evidence>
<sequence>MQPLPGWRRGAPLSFALATSVLALSACGGKKSGEPSNPPRTQLSAEIRRTSFGIPHIKANDEAGLGYGIGYAYAEDNACLLAEEILTVNGERSKYFDPRTASYPVENAPSNLDSDFFYLAVNSEAAVNAALNAQSTAVRELLRGYVAGFNAWLDQPQSGTVNAMCRNQPWLRKIKEQDLARLMRRTAMSNGSVGFVGGIGAAQPPGTAQAAPAAAAVIPAARPRRTASNGLAVGGERSENGRGIVLGQPHLAWLNNSRFYEMHLTIPGKLDVMGASLPGLPVVGIGFTQNFAWTHTTDTSAHATFYALQLDSKDPTRYMVDGQSIAMGRREISVEARNGDGRLVKQTRTLYTTEYGPLVQVPEMELNWSASRAFALRDANADNHRMLEQWYAMNKASSLEELKQLNQRIVGNPWNNTLAADKEGRTLFMNVSPVANLPTLAQCQLPQPAYLDAQNAFTLDGSRKACNWVDDAGAPQAGIMAGSRLPVLENRDYVQNANDSAWLANPATPLTGFSPLVSKQGAVQGMRTRQMLTELQSRPKKLGMADLQDMALNNKVYLMQAVQDDLKPFCASRSWQPDAGRACAALGGWDGRANLDSDLAYVYLRGIWAGTLSRMQGDAAIWAVPFNAADPVHTPRGLRYRDPALAEALSLALDGVIASLNAKGVPLAAKLGEVQVATVNGRRIGIHGGADLMGVLNAIETDAPANGVFEVQAGTTYLQVVGFDAQGPVAQTLLAYSQSSDPSSPHRSDQTDRFSRKQWIALPFREAAILADPGYRSKTIKQ</sequence>
<dbReference type="Pfam" id="PF01804">
    <property type="entry name" value="Penicil_amidase"/>
    <property type="match status" value="1"/>
</dbReference>
<dbReference type="RefSeq" id="WP_183443032.1">
    <property type="nucleotide sequence ID" value="NZ_JACHXD010000015.1"/>
</dbReference>
<dbReference type="InterPro" id="IPR023343">
    <property type="entry name" value="Penicillin_amidase_dom1"/>
</dbReference>
<comment type="similarity">
    <text evidence="1">Belongs to the peptidase S45 family.</text>
</comment>
<protein>
    <submittedName>
        <fullName evidence="6">Acyl-homoserine-lactone acylase</fullName>
        <ecNumber evidence="6">3.5.1.97</ecNumber>
    </submittedName>
</protein>
<accession>A0A7W5FVS3</accession>
<dbReference type="SUPFAM" id="SSF56235">
    <property type="entry name" value="N-terminal nucleophile aminohydrolases (Ntn hydrolases)"/>
    <property type="match status" value="1"/>
</dbReference>
<dbReference type="InterPro" id="IPR029055">
    <property type="entry name" value="Ntn_hydrolases_N"/>
</dbReference>
<dbReference type="Proteomes" id="UP000541535">
    <property type="component" value="Unassembled WGS sequence"/>
</dbReference>
<dbReference type="PANTHER" id="PTHR34218">
    <property type="entry name" value="PEPTIDASE S45 PENICILLIN AMIDASE"/>
    <property type="match status" value="1"/>
</dbReference>
<feature type="signal peptide" evidence="5">
    <location>
        <begin position="1"/>
        <end position="25"/>
    </location>
</feature>
<gene>
    <name evidence="6" type="ORF">FHS03_004388</name>
</gene>
<dbReference type="PANTHER" id="PTHR34218:SF3">
    <property type="entry name" value="ACYL-HOMOSERINE LACTONE ACYLASE PVDQ"/>
    <property type="match status" value="1"/>
</dbReference>
<name>A0A7W5FVS3_9BURK</name>
<dbReference type="Gene3D" id="1.10.439.10">
    <property type="entry name" value="Penicillin Amidohydrolase, domain 1"/>
    <property type="match status" value="1"/>
</dbReference>
<dbReference type="Gene3D" id="2.30.120.10">
    <property type="match status" value="1"/>
</dbReference>
<keyword evidence="3 6" id="KW-0378">Hydrolase</keyword>
<dbReference type="GO" id="GO:0016811">
    <property type="term" value="F:hydrolase activity, acting on carbon-nitrogen (but not peptide) bonds, in linear amides"/>
    <property type="evidence" value="ECO:0007669"/>
    <property type="project" value="InterPro"/>
</dbReference>
<proteinExistence type="inferred from homology"/>
<evidence type="ECO:0000256" key="3">
    <source>
        <dbReference type="ARBA" id="ARBA00022801"/>
    </source>
</evidence>
<keyword evidence="4" id="KW-0865">Zymogen</keyword>
<feature type="chain" id="PRO_5030794228" evidence="5">
    <location>
        <begin position="26"/>
        <end position="782"/>
    </location>
</feature>
<evidence type="ECO:0000256" key="4">
    <source>
        <dbReference type="ARBA" id="ARBA00023145"/>
    </source>
</evidence>
<dbReference type="InterPro" id="IPR002692">
    <property type="entry name" value="S45"/>
</dbReference>
<dbReference type="GO" id="GO:0017000">
    <property type="term" value="P:antibiotic biosynthetic process"/>
    <property type="evidence" value="ECO:0007669"/>
    <property type="project" value="InterPro"/>
</dbReference>
<dbReference type="EMBL" id="JACHXD010000015">
    <property type="protein sequence ID" value="MBB3121310.1"/>
    <property type="molecule type" value="Genomic_DNA"/>
</dbReference>
<evidence type="ECO:0000256" key="5">
    <source>
        <dbReference type="SAM" id="SignalP"/>
    </source>
</evidence>
<keyword evidence="2 5" id="KW-0732">Signal</keyword>
<evidence type="ECO:0000256" key="2">
    <source>
        <dbReference type="ARBA" id="ARBA00022729"/>
    </source>
</evidence>
<dbReference type="InterPro" id="IPR043147">
    <property type="entry name" value="Penicillin_amidase_A-knob"/>
</dbReference>
<reference evidence="6 7" key="1">
    <citation type="submission" date="2020-08" db="EMBL/GenBank/DDBJ databases">
        <title>Genomic Encyclopedia of Type Strains, Phase III (KMG-III): the genomes of soil and plant-associated and newly described type strains.</title>
        <authorList>
            <person name="Whitman W."/>
        </authorList>
    </citation>
    <scope>NUCLEOTIDE SEQUENCE [LARGE SCALE GENOMIC DNA]</scope>
    <source>
        <strain evidence="6 7">CECT 8897</strain>
    </source>
</reference>
<comment type="caution">
    <text evidence="6">The sequence shown here is derived from an EMBL/GenBank/DDBJ whole genome shotgun (WGS) entry which is preliminary data.</text>
</comment>
<dbReference type="InterPro" id="IPR043146">
    <property type="entry name" value="Penicillin_amidase_N_B-knob"/>
</dbReference>
<dbReference type="AlphaFoldDB" id="A0A7W5FVS3"/>
<evidence type="ECO:0000313" key="6">
    <source>
        <dbReference type="EMBL" id="MBB3121310.1"/>
    </source>
</evidence>
<dbReference type="Gene3D" id="1.10.1400.10">
    <property type="match status" value="1"/>
</dbReference>
<dbReference type="EC" id="3.5.1.97" evidence="6"/>
<organism evidence="6 7">
    <name type="scientific">Pseudoduganella violacea</name>
    <dbReference type="NCBI Taxonomy" id="1715466"/>
    <lineage>
        <taxon>Bacteria</taxon>
        <taxon>Pseudomonadati</taxon>
        <taxon>Pseudomonadota</taxon>
        <taxon>Betaproteobacteria</taxon>
        <taxon>Burkholderiales</taxon>
        <taxon>Oxalobacteraceae</taxon>
        <taxon>Telluria group</taxon>
        <taxon>Pseudoduganella</taxon>
    </lineage>
</organism>
<keyword evidence="7" id="KW-1185">Reference proteome</keyword>
<evidence type="ECO:0000256" key="1">
    <source>
        <dbReference type="ARBA" id="ARBA00006586"/>
    </source>
</evidence>